<dbReference type="AlphaFoldDB" id="A0A9W9WTG0"/>
<dbReference type="InterPro" id="IPR046341">
    <property type="entry name" value="SET_dom_sf"/>
</dbReference>
<sequence length="237" mass="26621">MYLQLHAYACGAFKRAAGHEMGQAWKEISGLHRKVLSIFAANSFKDVFWLGSRINHSCLPNVAFSYNPAIKHGTFHAIRDLAAGEELTVEYISDDKLAQPTIYNDSKSNEEARGLSLRMAAMQKSEGLVGPELSETYHKVASYSMRMMELQMALLWAEKVVEVDRYCVGEDHPDFVQTREIVEKIRQTARESVPFDKLALRWLFRPTEPTEPGFRNPALLIAAFASLCRLPGGPAVT</sequence>
<dbReference type="GeneID" id="81628118"/>
<gene>
    <name evidence="2" type="ORF">N7539_008268</name>
</gene>
<reference evidence="2" key="1">
    <citation type="submission" date="2022-12" db="EMBL/GenBank/DDBJ databases">
        <authorList>
            <person name="Petersen C."/>
        </authorList>
    </citation>
    <scope>NUCLEOTIDE SEQUENCE</scope>
    <source>
        <strain evidence="2">IBT 30728</strain>
    </source>
</reference>
<keyword evidence="3" id="KW-1185">Reference proteome</keyword>
<dbReference type="Proteomes" id="UP001148312">
    <property type="component" value="Unassembled WGS sequence"/>
</dbReference>
<dbReference type="InterPro" id="IPR001214">
    <property type="entry name" value="SET_dom"/>
</dbReference>
<evidence type="ECO:0000313" key="3">
    <source>
        <dbReference type="Proteomes" id="UP001148312"/>
    </source>
</evidence>
<evidence type="ECO:0000313" key="2">
    <source>
        <dbReference type="EMBL" id="KAJ5475202.1"/>
    </source>
</evidence>
<protein>
    <submittedName>
        <fullName evidence="2">TPR domain protein</fullName>
    </submittedName>
</protein>
<reference evidence="2" key="2">
    <citation type="journal article" date="2023" name="IMA Fungus">
        <title>Comparative genomic study of the Penicillium genus elucidates a diverse pangenome and 15 lateral gene transfer events.</title>
        <authorList>
            <person name="Petersen C."/>
            <person name="Sorensen T."/>
            <person name="Nielsen M.R."/>
            <person name="Sondergaard T.E."/>
            <person name="Sorensen J.L."/>
            <person name="Fitzpatrick D.A."/>
            <person name="Frisvad J.C."/>
            <person name="Nielsen K.L."/>
        </authorList>
    </citation>
    <scope>NUCLEOTIDE SEQUENCE</scope>
    <source>
        <strain evidence="2">IBT 30728</strain>
    </source>
</reference>
<dbReference type="RefSeq" id="XP_056786960.1">
    <property type="nucleotide sequence ID" value="XM_056937868.1"/>
</dbReference>
<evidence type="ECO:0000259" key="1">
    <source>
        <dbReference type="Pfam" id="PF00856"/>
    </source>
</evidence>
<organism evidence="2 3">
    <name type="scientific">Penicillium diatomitis</name>
    <dbReference type="NCBI Taxonomy" id="2819901"/>
    <lineage>
        <taxon>Eukaryota</taxon>
        <taxon>Fungi</taxon>
        <taxon>Dikarya</taxon>
        <taxon>Ascomycota</taxon>
        <taxon>Pezizomycotina</taxon>
        <taxon>Eurotiomycetes</taxon>
        <taxon>Eurotiomycetidae</taxon>
        <taxon>Eurotiales</taxon>
        <taxon>Aspergillaceae</taxon>
        <taxon>Penicillium</taxon>
    </lineage>
</organism>
<dbReference type="PANTHER" id="PTHR47332:SF4">
    <property type="entry name" value="SET DOMAIN-CONTAINING PROTEIN 5"/>
    <property type="match status" value="1"/>
</dbReference>
<dbReference type="Gene3D" id="2.170.270.10">
    <property type="entry name" value="SET domain"/>
    <property type="match status" value="1"/>
</dbReference>
<dbReference type="Pfam" id="PF00856">
    <property type="entry name" value="SET"/>
    <property type="match status" value="1"/>
</dbReference>
<accession>A0A9W9WTG0</accession>
<dbReference type="SUPFAM" id="SSF82199">
    <property type="entry name" value="SET domain"/>
    <property type="match status" value="1"/>
</dbReference>
<dbReference type="PANTHER" id="PTHR47332">
    <property type="entry name" value="SET DOMAIN-CONTAINING PROTEIN 5"/>
    <property type="match status" value="1"/>
</dbReference>
<feature type="domain" description="SET" evidence="1">
    <location>
        <begin position="52"/>
        <end position="91"/>
    </location>
</feature>
<dbReference type="EMBL" id="JAPWDQ010000012">
    <property type="protein sequence ID" value="KAJ5475202.1"/>
    <property type="molecule type" value="Genomic_DNA"/>
</dbReference>
<dbReference type="InterPro" id="IPR053185">
    <property type="entry name" value="SET_domain_protein"/>
</dbReference>
<comment type="caution">
    <text evidence="2">The sequence shown here is derived from an EMBL/GenBank/DDBJ whole genome shotgun (WGS) entry which is preliminary data.</text>
</comment>
<proteinExistence type="predicted"/>
<name>A0A9W9WTG0_9EURO</name>